<dbReference type="AlphaFoldDB" id="A0A261F6D6"/>
<dbReference type="PROSITE" id="PS50006">
    <property type="entry name" value="FHA_DOMAIN"/>
    <property type="match status" value="1"/>
</dbReference>
<feature type="compositionally biased region" description="Basic and acidic residues" evidence="2">
    <location>
        <begin position="44"/>
        <end position="53"/>
    </location>
</feature>
<dbReference type="InterPro" id="IPR050923">
    <property type="entry name" value="Cell_Proc_Reg/RNA_Proc"/>
</dbReference>
<reference evidence="4 5" key="1">
    <citation type="journal article" date="2017" name="BMC Genomics">
        <title>Comparative genomic and phylogenomic analyses of the Bifidobacteriaceae family.</title>
        <authorList>
            <person name="Lugli G.A."/>
            <person name="Milani C."/>
            <person name="Turroni F."/>
            <person name="Duranti S."/>
            <person name="Mancabelli L."/>
            <person name="Mangifesta M."/>
            <person name="Ferrario C."/>
            <person name="Modesto M."/>
            <person name="Mattarelli P."/>
            <person name="Jiri K."/>
            <person name="van Sinderen D."/>
            <person name="Ventura M."/>
        </authorList>
    </citation>
    <scope>NUCLEOTIDE SEQUENCE [LARGE SCALE GENOMIC DNA]</scope>
    <source>
        <strain evidence="4 5">DSM 24762</strain>
    </source>
</reference>
<comment type="caution">
    <text evidence="4">The sequence shown here is derived from an EMBL/GenBank/DDBJ whole genome shotgun (WGS) entry which is preliminary data.</text>
</comment>
<name>A0A261F6D6_9BIFI</name>
<dbReference type="RefSeq" id="WP_094725858.1">
    <property type="nucleotide sequence ID" value="NZ_JBHLWS010000010.1"/>
</dbReference>
<dbReference type="InterPro" id="IPR000253">
    <property type="entry name" value="FHA_dom"/>
</dbReference>
<dbReference type="PANTHER" id="PTHR23308">
    <property type="entry name" value="NUCLEAR INHIBITOR OF PROTEIN PHOSPHATASE-1"/>
    <property type="match status" value="1"/>
</dbReference>
<evidence type="ECO:0000313" key="5">
    <source>
        <dbReference type="Proteomes" id="UP000243657"/>
    </source>
</evidence>
<organism evidence="4 5">
    <name type="scientific">Alloscardovia macacae</name>
    <dbReference type="NCBI Taxonomy" id="1160091"/>
    <lineage>
        <taxon>Bacteria</taxon>
        <taxon>Bacillati</taxon>
        <taxon>Actinomycetota</taxon>
        <taxon>Actinomycetes</taxon>
        <taxon>Bifidobacteriales</taxon>
        <taxon>Bifidobacteriaceae</taxon>
        <taxon>Alloscardovia</taxon>
    </lineage>
</organism>
<evidence type="ECO:0000256" key="1">
    <source>
        <dbReference type="ARBA" id="ARBA00022553"/>
    </source>
</evidence>
<dbReference type="SUPFAM" id="SSF49879">
    <property type="entry name" value="SMAD/FHA domain"/>
    <property type="match status" value="1"/>
</dbReference>
<dbReference type="Proteomes" id="UP000243657">
    <property type="component" value="Unassembled WGS sequence"/>
</dbReference>
<proteinExistence type="predicted"/>
<dbReference type="EMBL" id="MWWT01000001">
    <property type="protein sequence ID" value="OZG54690.1"/>
    <property type="molecule type" value="Genomic_DNA"/>
</dbReference>
<evidence type="ECO:0000313" key="4">
    <source>
        <dbReference type="EMBL" id="OZG54690.1"/>
    </source>
</evidence>
<keyword evidence="1" id="KW-0597">Phosphoprotein</keyword>
<dbReference type="Pfam" id="PF00498">
    <property type="entry name" value="FHA"/>
    <property type="match status" value="1"/>
</dbReference>
<evidence type="ECO:0000259" key="3">
    <source>
        <dbReference type="PROSITE" id="PS50006"/>
    </source>
</evidence>
<sequence length="199" mass="21429">MTDLTFAILKYGFLLGLWFFVWLTVRALNRDVTSLAPRRSQQRAARERGRERASATAASVALSAEPQRVAVGALGPVIVPSTSPHAPEDFTQPAQVQHANHRSPAMLTIMDGPLSGTTMPLSQGTITLGRAANNTLVLDDEFVSSHHARVFLDDASGQWAVEDLHSTNGTKVADQPIHAVCLLSPGVPVRIGATTFELR</sequence>
<keyword evidence="5" id="KW-1185">Reference proteome</keyword>
<evidence type="ECO:0000256" key="2">
    <source>
        <dbReference type="SAM" id="MobiDB-lite"/>
    </source>
</evidence>
<protein>
    <submittedName>
        <fullName evidence="4">FHA domain-containing protein</fullName>
    </submittedName>
</protein>
<accession>A0A261F6D6</accession>
<feature type="region of interest" description="Disordered" evidence="2">
    <location>
        <begin position="36"/>
        <end position="59"/>
    </location>
</feature>
<feature type="domain" description="FHA" evidence="3">
    <location>
        <begin position="126"/>
        <end position="177"/>
    </location>
</feature>
<gene>
    <name evidence="4" type="ORF">ALMA_0015</name>
</gene>
<dbReference type="InterPro" id="IPR008984">
    <property type="entry name" value="SMAD_FHA_dom_sf"/>
</dbReference>
<dbReference type="SMART" id="SM00240">
    <property type="entry name" value="FHA"/>
    <property type="match status" value="1"/>
</dbReference>
<dbReference type="Gene3D" id="2.60.200.20">
    <property type="match status" value="1"/>
</dbReference>